<name>A0A242MYH2_CABSO</name>
<proteinExistence type="predicted"/>
<gene>
    <name evidence="1" type="ORF">PAMC26577_11175</name>
</gene>
<reference evidence="1 2" key="1">
    <citation type="submission" date="2017-03" db="EMBL/GenBank/DDBJ databases">
        <title>Genome analysis of strain PAMC 26577.</title>
        <authorList>
            <person name="Oh H.-M."/>
            <person name="Yang J.-A."/>
        </authorList>
    </citation>
    <scope>NUCLEOTIDE SEQUENCE [LARGE SCALE GENOMIC DNA]</scope>
    <source>
        <strain evidence="1 2">PAMC 26577</strain>
    </source>
</reference>
<dbReference type="Proteomes" id="UP000195221">
    <property type="component" value="Unassembled WGS sequence"/>
</dbReference>
<protein>
    <submittedName>
        <fullName evidence="1">Monofunctional biosynthetic peptidoglycan transglycosylase</fullName>
    </submittedName>
</protein>
<sequence>MRRRLVRPRHARLRHDVQRAADCLHAPRRNPGRAFVGWTRDARGTGGGIVFPVARGASGQRRGAAGVAAGVIEVNLKRLAFSTEQAR</sequence>
<accession>A0A242MYH2</accession>
<comment type="caution">
    <text evidence="1">The sequence shown here is derived from an EMBL/GenBank/DDBJ whole genome shotgun (WGS) entry which is preliminary data.</text>
</comment>
<evidence type="ECO:0000313" key="2">
    <source>
        <dbReference type="Proteomes" id="UP000195221"/>
    </source>
</evidence>
<organism evidence="1 2">
    <name type="scientific">Caballeronia sordidicola</name>
    <name type="common">Burkholderia sordidicola</name>
    <dbReference type="NCBI Taxonomy" id="196367"/>
    <lineage>
        <taxon>Bacteria</taxon>
        <taxon>Pseudomonadati</taxon>
        <taxon>Pseudomonadota</taxon>
        <taxon>Betaproteobacteria</taxon>
        <taxon>Burkholderiales</taxon>
        <taxon>Burkholderiaceae</taxon>
        <taxon>Caballeronia</taxon>
    </lineage>
</organism>
<dbReference type="EMBL" id="NBTZ01000037">
    <property type="protein sequence ID" value="OTP76445.1"/>
    <property type="molecule type" value="Genomic_DNA"/>
</dbReference>
<evidence type="ECO:0000313" key="1">
    <source>
        <dbReference type="EMBL" id="OTP76445.1"/>
    </source>
</evidence>
<dbReference type="AlphaFoldDB" id="A0A242MYH2"/>